<feature type="compositionally biased region" description="Polar residues" evidence="1">
    <location>
        <begin position="57"/>
        <end position="68"/>
    </location>
</feature>
<evidence type="ECO:0000313" key="2">
    <source>
        <dbReference type="EnsemblPlants" id="TuG1812G0300001202.01.T02"/>
    </source>
</evidence>
<keyword evidence="3" id="KW-1185">Reference proteome</keyword>
<evidence type="ECO:0000256" key="1">
    <source>
        <dbReference type="SAM" id="MobiDB-lite"/>
    </source>
</evidence>
<dbReference type="Gramene" id="TuG1812G0300001202.01.T02">
    <property type="protein sequence ID" value="TuG1812G0300001202.01.T02"/>
    <property type="gene ID" value="TuG1812G0300001202.01"/>
</dbReference>
<protein>
    <submittedName>
        <fullName evidence="2">Uncharacterized protein</fullName>
    </submittedName>
</protein>
<evidence type="ECO:0000313" key="3">
    <source>
        <dbReference type="Proteomes" id="UP000015106"/>
    </source>
</evidence>
<dbReference type="Proteomes" id="UP000015106">
    <property type="component" value="Chromosome 3"/>
</dbReference>
<feature type="region of interest" description="Disordered" evidence="1">
    <location>
        <begin position="32"/>
        <end position="81"/>
    </location>
</feature>
<name>A0A8R7PQ36_TRIUA</name>
<reference evidence="3" key="1">
    <citation type="journal article" date="2013" name="Nature">
        <title>Draft genome of the wheat A-genome progenitor Triticum urartu.</title>
        <authorList>
            <person name="Ling H.Q."/>
            <person name="Zhao S."/>
            <person name="Liu D."/>
            <person name="Wang J."/>
            <person name="Sun H."/>
            <person name="Zhang C."/>
            <person name="Fan H."/>
            <person name="Li D."/>
            <person name="Dong L."/>
            <person name="Tao Y."/>
            <person name="Gao C."/>
            <person name="Wu H."/>
            <person name="Li Y."/>
            <person name="Cui Y."/>
            <person name="Guo X."/>
            <person name="Zheng S."/>
            <person name="Wang B."/>
            <person name="Yu K."/>
            <person name="Liang Q."/>
            <person name="Yang W."/>
            <person name="Lou X."/>
            <person name="Chen J."/>
            <person name="Feng M."/>
            <person name="Jian J."/>
            <person name="Zhang X."/>
            <person name="Luo G."/>
            <person name="Jiang Y."/>
            <person name="Liu J."/>
            <person name="Wang Z."/>
            <person name="Sha Y."/>
            <person name="Zhang B."/>
            <person name="Wu H."/>
            <person name="Tang D."/>
            <person name="Shen Q."/>
            <person name="Xue P."/>
            <person name="Zou S."/>
            <person name="Wang X."/>
            <person name="Liu X."/>
            <person name="Wang F."/>
            <person name="Yang Y."/>
            <person name="An X."/>
            <person name="Dong Z."/>
            <person name="Zhang K."/>
            <person name="Zhang X."/>
            <person name="Luo M.C."/>
            <person name="Dvorak J."/>
            <person name="Tong Y."/>
            <person name="Wang J."/>
            <person name="Yang H."/>
            <person name="Li Z."/>
            <person name="Wang D."/>
            <person name="Zhang A."/>
            <person name="Wang J."/>
        </authorList>
    </citation>
    <scope>NUCLEOTIDE SEQUENCE</scope>
    <source>
        <strain evidence="3">cv. G1812</strain>
    </source>
</reference>
<accession>A0A8R7PQ36</accession>
<reference evidence="2" key="2">
    <citation type="submission" date="2018-03" db="EMBL/GenBank/DDBJ databases">
        <title>The Triticum urartu genome reveals the dynamic nature of wheat genome evolution.</title>
        <authorList>
            <person name="Ling H."/>
            <person name="Ma B."/>
            <person name="Shi X."/>
            <person name="Liu H."/>
            <person name="Dong L."/>
            <person name="Sun H."/>
            <person name="Cao Y."/>
            <person name="Gao Q."/>
            <person name="Zheng S."/>
            <person name="Li Y."/>
            <person name="Yu Y."/>
            <person name="Du H."/>
            <person name="Qi M."/>
            <person name="Li Y."/>
            <person name="Yu H."/>
            <person name="Cui Y."/>
            <person name="Wang N."/>
            <person name="Chen C."/>
            <person name="Wu H."/>
            <person name="Zhao Y."/>
            <person name="Zhang J."/>
            <person name="Li Y."/>
            <person name="Zhou W."/>
            <person name="Zhang B."/>
            <person name="Hu W."/>
            <person name="Eijk M."/>
            <person name="Tang J."/>
            <person name="Witsenboer H."/>
            <person name="Zhao S."/>
            <person name="Li Z."/>
            <person name="Zhang A."/>
            <person name="Wang D."/>
            <person name="Liang C."/>
        </authorList>
    </citation>
    <scope>NUCLEOTIDE SEQUENCE [LARGE SCALE GENOMIC DNA]</scope>
    <source>
        <strain evidence="2">cv. G1812</strain>
    </source>
</reference>
<proteinExistence type="predicted"/>
<dbReference type="AlphaFoldDB" id="A0A8R7PQ36"/>
<dbReference type="EnsemblPlants" id="TuG1812G0300001202.01.T02">
    <property type="protein sequence ID" value="TuG1812G0300001202.01.T02"/>
    <property type="gene ID" value="TuG1812G0300001202.01"/>
</dbReference>
<reference evidence="2" key="3">
    <citation type="submission" date="2022-06" db="UniProtKB">
        <authorList>
            <consortium name="EnsemblPlants"/>
        </authorList>
    </citation>
    <scope>IDENTIFICATION</scope>
</reference>
<sequence>VLDLLCLRRWGSFVPGPLVGNGGVLSEPAVPQQHGAAASREAQIWSAKEDAAARRGSSPTTSKLSTGKMNPRLPDGIRGSQAIMKGHRRHRSNRLSRLALKYPNGHEGTTILCIGIHAPSDVHTVRIEMNGRKI</sequence>
<organism evidence="2 3">
    <name type="scientific">Triticum urartu</name>
    <name type="common">Red wild einkorn</name>
    <name type="synonym">Crithodium urartu</name>
    <dbReference type="NCBI Taxonomy" id="4572"/>
    <lineage>
        <taxon>Eukaryota</taxon>
        <taxon>Viridiplantae</taxon>
        <taxon>Streptophyta</taxon>
        <taxon>Embryophyta</taxon>
        <taxon>Tracheophyta</taxon>
        <taxon>Spermatophyta</taxon>
        <taxon>Magnoliopsida</taxon>
        <taxon>Liliopsida</taxon>
        <taxon>Poales</taxon>
        <taxon>Poaceae</taxon>
        <taxon>BOP clade</taxon>
        <taxon>Pooideae</taxon>
        <taxon>Triticodae</taxon>
        <taxon>Triticeae</taxon>
        <taxon>Triticinae</taxon>
        <taxon>Triticum</taxon>
    </lineage>
</organism>